<accession>A0ABZ0QM93</accession>
<evidence type="ECO:0000256" key="1">
    <source>
        <dbReference type="ARBA" id="ARBA00010466"/>
    </source>
</evidence>
<evidence type="ECO:0000313" key="8">
    <source>
        <dbReference type="Proteomes" id="UP001304683"/>
    </source>
</evidence>
<protein>
    <submittedName>
        <fullName evidence="7">Sugar-binding transcriptional regulator</fullName>
    </submittedName>
</protein>
<comment type="similarity">
    <text evidence="1">Belongs to the SorC transcriptional regulatory family.</text>
</comment>
<dbReference type="Gene3D" id="3.40.50.1360">
    <property type="match status" value="1"/>
</dbReference>
<evidence type="ECO:0000256" key="2">
    <source>
        <dbReference type="ARBA" id="ARBA00023015"/>
    </source>
</evidence>
<feature type="domain" description="RNA polymerase sigma-70 region 4" evidence="6">
    <location>
        <begin position="17"/>
        <end position="47"/>
    </location>
</feature>
<gene>
    <name evidence="7" type="ORF">Q5761_09285</name>
</gene>
<dbReference type="EMBL" id="CP132508">
    <property type="protein sequence ID" value="WPD18546.1"/>
    <property type="molecule type" value="Genomic_DNA"/>
</dbReference>
<dbReference type="InterPro" id="IPR051054">
    <property type="entry name" value="SorC_transcr_regulators"/>
</dbReference>
<reference evidence="7 8" key="1">
    <citation type="submission" date="2023-08" db="EMBL/GenBank/DDBJ databases">
        <title>Genome sequence of Thermaerobacter compostii strain Ins1, a spore-forming filamentous bacterium isolated from a deep geothermal reservoir.</title>
        <authorList>
            <person name="Bregnard D."/>
            <person name="Gonzalez D."/>
            <person name="Junier P."/>
        </authorList>
    </citation>
    <scope>NUCLEOTIDE SEQUENCE [LARGE SCALE GENOMIC DNA]</scope>
    <source>
        <strain evidence="7 8">Ins1</strain>
    </source>
</reference>
<keyword evidence="4" id="KW-0804">Transcription</keyword>
<dbReference type="RefSeq" id="WP_318750372.1">
    <property type="nucleotide sequence ID" value="NZ_CP132508.1"/>
</dbReference>
<organism evidence="7 8">
    <name type="scientific">Thermaerobacter composti</name>
    <dbReference type="NCBI Taxonomy" id="554949"/>
    <lineage>
        <taxon>Bacteria</taxon>
        <taxon>Bacillati</taxon>
        <taxon>Bacillota</taxon>
        <taxon>Clostridia</taxon>
        <taxon>Eubacteriales</taxon>
        <taxon>Clostridiales Family XVII. Incertae Sedis</taxon>
        <taxon>Thermaerobacter</taxon>
    </lineage>
</organism>
<keyword evidence="3" id="KW-0238">DNA-binding</keyword>
<dbReference type="PANTHER" id="PTHR34294">
    <property type="entry name" value="TRANSCRIPTIONAL REGULATOR-RELATED"/>
    <property type="match status" value="1"/>
</dbReference>
<feature type="domain" description="Sugar-binding" evidence="5">
    <location>
        <begin position="61"/>
        <end position="312"/>
    </location>
</feature>
<evidence type="ECO:0000259" key="5">
    <source>
        <dbReference type="Pfam" id="PF04198"/>
    </source>
</evidence>
<name>A0ABZ0QM93_9FIRM</name>
<evidence type="ECO:0000259" key="6">
    <source>
        <dbReference type="Pfam" id="PF04545"/>
    </source>
</evidence>
<keyword evidence="8" id="KW-1185">Reference proteome</keyword>
<dbReference type="InterPro" id="IPR036390">
    <property type="entry name" value="WH_DNA-bd_sf"/>
</dbReference>
<sequence>MQLDEQTIELLVRCAWLYYEEGLTQQEIADRLGISRLRVNRLLKQARDTGIVQISIQHPSVRLIELEERIIDHFRLMRAVVIPTPLDRTQLKRVLGKAAATYLERALRPGDCLGVTWGTTLLEVAQQLVPRSVSNLRVVQITGGLTPDVGEINPFDIARRVAEAFDARCYYLYAPMFVSRPEVCEALMNEPFIAHVLEQARSATHVLTSVGEMEPTATFRQVGYLDEATFRSLIGMGAVGSMFARFYDALGQPVPSDLDRRTVAIRLEDLNAIEDVIVVAGGPAKVRALLGALRGGYVKTLITDAGTARALLTADGAVGTPP</sequence>
<evidence type="ECO:0000313" key="7">
    <source>
        <dbReference type="EMBL" id="WPD18546.1"/>
    </source>
</evidence>
<dbReference type="Pfam" id="PF04545">
    <property type="entry name" value="Sigma70_r4"/>
    <property type="match status" value="1"/>
</dbReference>
<evidence type="ECO:0000256" key="3">
    <source>
        <dbReference type="ARBA" id="ARBA00023125"/>
    </source>
</evidence>
<dbReference type="InterPro" id="IPR036388">
    <property type="entry name" value="WH-like_DNA-bd_sf"/>
</dbReference>
<dbReference type="Gene3D" id="1.10.10.10">
    <property type="entry name" value="Winged helix-like DNA-binding domain superfamily/Winged helix DNA-binding domain"/>
    <property type="match status" value="1"/>
</dbReference>
<dbReference type="InterPro" id="IPR037171">
    <property type="entry name" value="NagB/RpiA_transferase-like"/>
</dbReference>
<dbReference type="SUPFAM" id="SSF46785">
    <property type="entry name" value="Winged helix' DNA-binding domain"/>
    <property type="match status" value="1"/>
</dbReference>
<dbReference type="Proteomes" id="UP001304683">
    <property type="component" value="Chromosome"/>
</dbReference>
<dbReference type="PANTHER" id="PTHR34294:SF1">
    <property type="entry name" value="TRANSCRIPTIONAL REGULATOR LSRR"/>
    <property type="match status" value="1"/>
</dbReference>
<proteinExistence type="inferred from homology"/>
<evidence type="ECO:0000256" key="4">
    <source>
        <dbReference type="ARBA" id="ARBA00023163"/>
    </source>
</evidence>
<dbReference type="SUPFAM" id="SSF100950">
    <property type="entry name" value="NagB/RpiA/CoA transferase-like"/>
    <property type="match status" value="1"/>
</dbReference>
<dbReference type="InterPro" id="IPR007324">
    <property type="entry name" value="Sugar-bd_dom_put"/>
</dbReference>
<dbReference type="Pfam" id="PF04198">
    <property type="entry name" value="Sugar-bind"/>
    <property type="match status" value="1"/>
</dbReference>
<keyword evidence="2" id="KW-0805">Transcription regulation</keyword>
<dbReference type="InterPro" id="IPR007630">
    <property type="entry name" value="RNA_pol_sigma70_r4"/>
</dbReference>